<proteinExistence type="predicted"/>
<dbReference type="AlphaFoldDB" id="A0A0D1ACB7"/>
<dbReference type="PATRIC" id="fig|1335616.4.peg.53"/>
<accession>A0A0D1ACB7</accession>
<keyword evidence="2" id="KW-1185">Reference proteome</keyword>
<name>A0A0D1ACB7_9LACO</name>
<reference evidence="1 2" key="1">
    <citation type="submission" date="2013-08" db="EMBL/GenBank/DDBJ databases">
        <title>Lactobacillus wasatchii sp. WDC04, a late gas producing bacteria isolated from aged chedder cheese.</title>
        <authorList>
            <person name="Oberg C.J."/>
            <person name="Culumber M."/>
            <person name="McMahon D.J."/>
            <person name="Broadbent J.R."/>
            <person name="Oberg T.S."/>
            <person name="Ortaki F."/>
        </authorList>
    </citation>
    <scope>NUCLEOTIDE SEQUENCE [LARGE SCALE GENOMIC DNA]</scope>
    <source>
        <strain evidence="1 2">WDC04</strain>
    </source>
</reference>
<gene>
    <name evidence="1" type="ORF">WDC_0053</name>
</gene>
<evidence type="ECO:0000313" key="2">
    <source>
        <dbReference type="Proteomes" id="UP000032279"/>
    </source>
</evidence>
<organism evidence="1 2">
    <name type="scientific">Paucilactobacillus wasatchensis</name>
    <dbReference type="NCBI Taxonomy" id="1335616"/>
    <lineage>
        <taxon>Bacteria</taxon>
        <taxon>Bacillati</taxon>
        <taxon>Bacillota</taxon>
        <taxon>Bacilli</taxon>
        <taxon>Lactobacillales</taxon>
        <taxon>Lactobacillaceae</taxon>
        <taxon>Paucilactobacillus</taxon>
    </lineage>
</organism>
<protein>
    <submittedName>
        <fullName evidence="1">Uncharacterized protein</fullName>
    </submittedName>
</protein>
<comment type="caution">
    <text evidence="1">The sequence shown here is derived from an EMBL/GenBank/DDBJ whole genome shotgun (WGS) entry which is preliminary data.</text>
</comment>
<dbReference type="Proteomes" id="UP000032279">
    <property type="component" value="Unassembled WGS sequence"/>
</dbReference>
<evidence type="ECO:0000313" key="1">
    <source>
        <dbReference type="EMBL" id="KIS04316.1"/>
    </source>
</evidence>
<dbReference type="EMBL" id="AWTT01000001">
    <property type="protein sequence ID" value="KIS04316.1"/>
    <property type="molecule type" value="Genomic_DNA"/>
</dbReference>
<sequence>MIAVALVILITRRWFGQLPKNFSNIMVEIRRTGTANYRYVLLQMIIRHHSG</sequence>